<dbReference type="PANTHER" id="PTHR30143">
    <property type="entry name" value="ACID HYDRATASE"/>
    <property type="match status" value="1"/>
</dbReference>
<dbReference type="EMBL" id="JAUFPN010000150">
    <property type="protein sequence ID" value="MDN3565616.1"/>
    <property type="molecule type" value="Genomic_DNA"/>
</dbReference>
<comment type="caution">
    <text evidence="3">The sequence shown here is derived from an EMBL/GenBank/DDBJ whole genome shotgun (WGS) entry which is preliminary data.</text>
</comment>
<feature type="domain" description="Fumarylacetoacetase-like C-terminal" evidence="2">
    <location>
        <begin position="99"/>
        <end position="252"/>
    </location>
</feature>
<proteinExistence type="predicted"/>
<keyword evidence="3" id="KW-0378">Hydrolase</keyword>
<evidence type="ECO:0000259" key="2">
    <source>
        <dbReference type="Pfam" id="PF01557"/>
    </source>
</evidence>
<keyword evidence="1" id="KW-0456">Lyase</keyword>
<dbReference type="GO" id="GO:0016787">
    <property type="term" value="F:hydrolase activity"/>
    <property type="evidence" value="ECO:0007669"/>
    <property type="project" value="UniProtKB-KW"/>
</dbReference>
<organism evidence="3 4">
    <name type="scientific">Paeniroseomonas aquatica</name>
    <dbReference type="NCBI Taxonomy" id="373043"/>
    <lineage>
        <taxon>Bacteria</taxon>
        <taxon>Pseudomonadati</taxon>
        <taxon>Pseudomonadota</taxon>
        <taxon>Alphaproteobacteria</taxon>
        <taxon>Acetobacterales</taxon>
        <taxon>Acetobacteraceae</taxon>
        <taxon>Paeniroseomonas</taxon>
    </lineage>
</organism>
<sequence>MSTFSSLADILVAARQEGRQVAAVPEALVPADADAAYAVAAEVAGRLGWAPLGWKIAGTTEVMRARLRMPEPIFGRSFAPLVMAPAVFDHAALLDPIVEAEFFVRLAADLPPRDAPWTEAEVAGAVAAVHAGVEVAECRFPAAALPHFTAVLADGSGNGRYVLGPEIIGGDLAAMPVDVAVDGMVRRRGSGAEVMGHPLRALAWLANRLPRAGSFLRAGEWVSTGTASGMLAPRPGNLVSVRFGDLPALEIRFR</sequence>
<dbReference type="RefSeq" id="WP_290317468.1">
    <property type="nucleotide sequence ID" value="NZ_JAUFPN010000150.1"/>
</dbReference>
<dbReference type="Gene3D" id="3.90.850.10">
    <property type="entry name" value="Fumarylacetoacetase-like, C-terminal domain"/>
    <property type="match status" value="1"/>
</dbReference>
<name>A0ABT8A7M3_9PROT</name>
<dbReference type="PANTHER" id="PTHR30143:SF0">
    <property type="entry name" value="2-KETO-4-PENTENOATE HYDRATASE"/>
    <property type="match status" value="1"/>
</dbReference>
<accession>A0ABT8A7M3</accession>
<dbReference type="InterPro" id="IPR011234">
    <property type="entry name" value="Fumarylacetoacetase-like_C"/>
</dbReference>
<keyword evidence="4" id="KW-1185">Reference proteome</keyword>
<dbReference type="InterPro" id="IPR036663">
    <property type="entry name" value="Fumarylacetoacetase_C_sf"/>
</dbReference>
<dbReference type="Pfam" id="PF01557">
    <property type="entry name" value="FAA_hydrolase"/>
    <property type="match status" value="1"/>
</dbReference>
<evidence type="ECO:0000313" key="4">
    <source>
        <dbReference type="Proteomes" id="UP001529369"/>
    </source>
</evidence>
<protein>
    <submittedName>
        <fullName evidence="3">Fumarylacetoacetate hydrolase family protein</fullName>
    </submittedName>
</protein>
<dbReference type="InterPro" id="IPR050772">
    <property type="entry name" value="Hydratase-Decarb/MhpD_sf"/>
</dbReference>
<dbReference type="SUPFAM" id="SSF56529">
    <property type="entry name" value="FAH"/>
    <property type="match status" value="1"/>
</dbReference>
<reference evidence="4" key="1">
    <citation type="journal article" date="2019" name="Int. J. Syst. Evol. Microbiol.">
        <title>The Global Catalogue of Microorganisms (GCM) 10K type strain sequencing project: providing services to taxonomists for standard genome sequencing and annotation.</title>
        <authorList>
            <consortium name="The Broad Institute Genomics Platform"/>
            <consortium name="The Broad Institute Genome Sequencing Center for Infectious Disease"/>
            <person name="Wu L."/>
            <person name="Ma J."/>
        </authorList>
    </citation>
    <scope>NUCLEOTIDE SEQUENCE [LARGE SCALE GENOMIC DNA]</scope>
    <source>
        <strain evidence="4">CECT 7131</strain>
    </source>
</reference>
<evidence type="ECO:0000256" key="1">
    <source>
        <dbReference type="ARBA" id="ARBA00023239"/>
    </source>
</evidence>
<dbReference type="Proteomes" id="UP001529369">
    <property type="component" value="Unassembled WGS sequence"/>
</dbReference>
<gene>
    <name evidence="3" type="ORF">QWZ14_14710</name>
</gene>
<evidence type="ECO:0000313" key="3">
    <source>
        <dbReference type="EMBL" id="MDN3565616.1"/>
    </source>
</evidence>